<dbReference type="AlphaFoldDB" id="A0A2I7N7F7"/>
<dbReference type="FunFam" id="3.40.50.880:FF:000003">
    <property type="entry name" value="Anthranilate synthase component II"/>
    <property type="match status" value="1"/>
</dbReference>
<evidence type="ECO:0000259" key="2">
    <source>
        <dbReference type="Pfam" id="PF00117"/>
    </source>
</evidence>
<dbReference type="Gene3D" id="3.40.50.880">
    <property type="match status" value="1"/>
</dbReference>
<dbReference type="PRINTS" id="PR00099">
    <property type="entry name" value="CPSGATASE"/>
</dbReference>
<dbReference type="PROSITE" id="PS51273">
    <property type="entry name" value="GATASE_TYPE_1"/>
    <property type="match status" value="1"/>
</dbReference>
<dbReference type="PRINTS" id="PR00097">
    <property type="entry name" value="ANTSNTHASEII"/>
</dbReference>
<dbReference type="InterPro" id="IPR006221">
    <property type="entry name" value="TrpG/PapA_dom"/>
</dbReference>
<dbReference type="CDD" id="cd01743">
    <property type="entry name" value="GATase1_Anthranilate_Synthase"/>
    <property type="match status" value="1"/>
</dbReference>
<keyword evidence="1" id="KW-0315">Glutamine amidotransferase</keyword>
<dbReference type="GO" id="GO:0005829">
    <property type="term" value="C:cytosol"/>
    <property type="evidence" value="ECO:0007669"/>
    <property type="project" value="TreeGrafter"/>
</dbReference>
<evidence type="ECO:0000256" key="1">
    <source>
        <dbReference type="ARBA" id="ARBA00022962"/>
    </source>
</evidence>
<dbReference type="OrthoDB" id="9786812at2"/>
<dbReference type="EMBL" id="CP024847">
    <property type="protein sequence ID" value="AUR52372.1"/>
    <property type="molecule type" value="Genomic_DNA"/>
</dbReference>
<feature type="domain" description="Glutamine amidotransferase" evidence="2">
    <location>
        <begin position="3"/>
        <end position="186"/>
    </location>
</feature>
<dbReference type="InterPro" id="IPR017926">
    <property type="entry name" value="GATASE"/>
</dbReference>
<accession>A0A2I7N7F7</accession>
<dbReference type="Pfam" id="PF00117">
    <property type="entry name" value="GATase"/>
    <property type="match status" value="1"/>
</dbReference>
<protein>
    <submittedName>
        <fullName evidence="3">Aminodeoxychorismate/anthranilate synthase component II</fullName>
    </submittedName>
</protein>
<dbReference type="RefSeq" id="WP_102951665.1">
    <property type="nucleotide sequence ID" value="NZ_CP024847.1"/>
</dbReference>
<proteinExistence type="predicted"/>
<dbReference type="NCBIfam" id="TIGR00566">
    <property type="entry name" value="trpG_papA"/>
    <property type="match status" value="1"/>
</dbReference>
<dbReference type="KEGG" id="nba:CUN60_08705"/>
<evidence type="ECO:0000313" key="4">
    <source>
        <dbReference type="Proteomes" id="UP000236655"/>
    </source>
</evidence>
<organism evidence="3 4">
    <name type="scientific">Aquella oligotrophica</name>
    <dbReference type="NCBI Taxonomy" id="2067065"/>
    <lineage>
        <taxon>Bacteria</taxon>
        <taxon>Pseudomonadati</taxon>
        <taxon>Pseudomonadota</taxon>
        <taxon>Betaproteobacteria</taxon>
        <taxon>Neisseriales</taxon>
        <taxon>Neisseriaceae</taxon>
        <taxon>Aquella</taxon>
    </lineage>
</organism>
<evidence type="ECO:0000313" key="3">
    <source>
        <dbReference type="EMBL" id="AUR52372.1"/>
    </source>
</evidence>
<dbReference type="GO" id="GO:0000162">
    <property type="term" value="P:L-tryptophan biosynthetic process"/>
    <property type="evidence" value="ECO:0007669"/>
    <property type="project" value="TreeGrafter"/>
</dbReference>
<name>A0A2I7N7F7_9NEIS</name>
<dbReference type="InterPro" id="IPR029062">
    <property type="entry name" value="Class_I_gatase-like"/>
</dbReference>
<dbReference type="SUPFAM" id="SSF52317">
    <property type="entry name" value="Class I glutamine amidotransferase-like"/>
    <property type="match status" value="1"/>
</dbReference>
<gene>
    <name evidence="3" type="ORF">CUN60_08705</name>
</gene>
<dbReference type="GO" id="GO:0004049">
    <property type="term" value="F:anthranilate synthase activity"/>
    <property type="evidence" value="ECO:0007669"/>
    <property type="project" value="TreeGrafter"/>
</dbReference>
<sequence>MILLIDNYDSFTYNLYQGFVIAGADVKVVRNDAISIKEIEELKNLQGIVLSPGPGHPTDAGICIEVIQKLGHKIPIFGVCLGHQAIGAAFGGTVDLADKVMHGKSSLIFHNRNKLFSRVHLPFQAARYHSLVVKKNDLPNVLSVEAEDVDGNIMALSHREYPIYGVQFHPESILTPEGQQIINNFVEICNAKVK</sequence>
<keyword evidence="4" id="KW-1185">Reference proteome</keyword>
<dbReference type="InterPro" id="IPR050472">
    <property type="entry name" value="Anth_synth/Amidotransfase"/>
</dbReference>
<dbReference type="PRINTS" id="PR00096">
    <property type="entry name" value="GATASE"/>
</dbReference>
<reference evidence="4" key="1">
    <citation type="submission" date="2017-11" db="EMBL/GenBank/DDBJ databases">
        <authorList>
            <person name="Chan K.G."/>
            <person name="Lee L.S."/>
        </authorList>
    </citation>
    <scope>NUCLEOTIDE SEQUENCE [LARGE SCALE GENOMIC DNA]</scope>
    <source>
        <strain evidence="4">DSM 100970</strain>
    </source>
</reference>
<dbReference type="Proteomes" id="UP000236655">
    <property type="component" value="Chromosome"/>
</dbReference>
<dbReference type="PANTHER" id="PTHR43418:SF4">
    <property type="entry name" value="MULTIFUNCTIONAL TRYPTOPHAN BIOSYNTHESIS PROTEIN"/>
    <property type="match status" value="1"/>
</dbReference>
<dbReference type="PANTHER" id="PTHR43418">
    <property type="entry name" value="MULTIFUNCTIONAL TRYPTOPHAN BIOSYNTHESIS PROTEIN-RELATED"/>
    <property type="match status" value="1"/>
</dbReference>